<dbReference type="OrthoDB" id="1123130at2"/>
<feature type="signal peptide" evidence="1">
    <location>
        <begin position="1"/>
        <end position="26"/>
    </location>
</feature>
<keyword evidence="1" id="KW-0732">Signal</keyword>
<gene>
    <name evidence="2" type="ORF">SAMN05216290_0407</name>
</gene>
<dbReference type="Pfam" id="PF13576">
    <property type="entry name" value="Pentapeptide_3"/>
    <property type="match status" value="1"/>
</dbReference>
<evidence type="ECO:0000313" key="2">
    <source>
        <dbReference type="EMBL" id="SEV87801.1"/>
    </source>
</evidence>
<proteinExistence type="predicted"/>
<organism evidence="2 3">
    <name type="scientific">Roseivirga pacifica</name>
    <dbReference type="NCBI Taxonomy" id="1267423"/>
    <lineage>
        <taxon>Bacteria</taxon>
        <taxon>Pseudomonadati</taxon>
        <taxon>Bacteroidota</taxon>
        <taxon>Cytophagia</taxon>
        <taxon>Cytophagales</taxon>
        <taxon>Roseivirgaceae</taxon>
        <taxon>Roseivirga</taxon>
    </lineage>
</organism>
<dbReference type="AlphaFoldDB" id="A0A1I0MJR9"/>
<sequence>MKTQKTIKSLLTIFAFSLLFAFSAKAQNTVDANEIIAAIKAGKDVSYENVTVKGALDFTFMDEKKEDLPTRRRWWRDGGDNTVNEWIESRVSFKNVTFEDDVIAYYHDNRSEYTFTADFEKEVTFENCTFERNAMFKYSTFEENASFAGSKFNDDNTFKYAEFERSADFSNTYFDDDAIFKYTEFRDGANFTAAKFDGSLDMKYTKIRGDFESKGMNVRWDLITKYAEVNGRSFNRALLDN</sequence>
<dbReference type="STRING" id="1267423.SAMN05216290_0407"/>
<dbReference type="GeneID" id="99985169"/>
<keyword evidence="3" id="KW-1185">Reference proteome</keyword>
<accession>A0A1I0MJR9</accession>
<name>A0A1I0MJR9_9BACT</name>
<evidence type="ECO:0000313" key="3">
    <source>
        <dbReference type="Proteomes" id="UP000199437"/>
    </source>
</evidence>
<evidence type="ECO:0000256" key="1">
    <source>
        <dbReference type="SAM" id="SignalP"/>
    </source>
</evidence>
<protein>
    <submittedName>
        <fullName evidence="2">Pentapeptide repeat-containing protein</fullName>
    </submittedName>
</protein>
<dbReference type="EMBL" id="FOIR01000001">
    <property type="protein sequence ID" value="SEV87801.1"/>
    <property type="molecule type" value="Genomic_DNA"/>
</dbReference>
<feature type="chain" id="PRO_5011486521" evidence="1">
    <location>
        <begin position="27"/>
        <end position="241"/>
    </location>
</feature>
<dbReference type="Proteomes" id="UP000199437">
    <property type="component" value="Unassembled WGS sequence"/>
</dbReference>
<dbReference type="InterPro" id="IPR001646">
    <property type="entry name" value="5peptide_repeat"/>
</dbReference>
<reference evidence="3" key="1">
    <citation type="submission" date="2016-10" db="EMBL/GenBank/DDBJ databases">
        <authorList>
            <person name="Varghese N."/>
            <person name="Submissions S."/>
        </authorList>
    </citation>
    <scope>NUCLEOTIDE SEQUENCE [LARGE SCALE GENOMIC DNA]</scope>
    <source>
        <strain evidence="3">CGMCC 1.12402</strain>
    </source>
</reference>
<dbReference type="RefSeq" id="WP_090256725.1">
    <property type="nucleotide sequence ID" value="NZ_FOIR01000001.1"/>
</dbReference>